<evidence type="ECO:0000256" key="13">
    <source>
        <dbReference type="ARBA" id="ARBA00023014"/>
    </source>
</evidence>
<evidence type="ECO:0000256" key="3">
    <source>
        <dbReference type="ARBA" id="ARBA00004496"/>
    </source>
</evidence>
<evidence type="ECO:0000256" key="14">
    <source>
        <dbReference type="ARBA" id="ARBA00024827"/>
    </source>
</evidence>
<dbReference type="PANTHER" id="PTHR24421:SF62">
    <property type="entry name" value="SENSORY TRANSDUCTION HISTIDINE KINASE"/>
    <property type="match status" value="1"/>
</dbReference>
<evidence type="ECO:0000256" key="7">
    <source>
        <dbReference type="ARBA" id="ARBA00022490"/>
    </source>
</evidence>
<keyword evidence="16" id="KW-1133">Transmembrane helix</keyword>
<keyword evidence="16" id="KW-0812">Transmembrane</keyword>
<evidence type="ECO:0000256" key="5">
    <source>
        <dbReference type="ARBA" id="ARBA00017322"/>
    </source>
</evidence>
<dbReference type="InterPro" id="IPR005467">
    <property type="entry name" value="His_kinase_dom"/>
</dbReference>
<feature type="domain" description="Histidine kinase" evidence="17">
    <location>
        <begin position="214"/>
        <end position="415"/>
    </location>
</feature>
<keyword evidence="13" id="KW-0411">Iron-sulfur</keyword>
<dbReference type="InterPro" id="IPR050482">
    <property type="entry name" value="Sensor_HK_TwoCompSys"/>
</dbReference>
<dbReference type="GO" id="GO:0046872">
    <property type="term" value="F:metal ion binding"/>
    <property type="evidence" value="ECO:0007669"/>
    <property type="project" value="UniProtKB-KW"/>
</dbReference>
<feature type="transmembrane region" description="Helical" evidence="16">
    <location>
        <begin position="90"/>
        <end position="120"/>
    </location>
</feature>
<evidence type="ECO:0000256" key="15">
    <source>
        <dbReference type="ARBA" id="ARBA00030800"/>
    </source>
</evidence>
<dbReference type="RefSeq" id="WP_067227366.1">
    <property type="nucleotide sequence ID" value="NZ_CP014145.1"/>
</dbReference>
<comment type="cofactor">
    <cofactor evidence="2">
        <name>[4Fe-4S] cluster</name>
        <dbReference type="ChEBI" id="CHEBI:49883"/>
    </cofactor>
</comment>
<feature type="transmembrane region" description="Helical" evidence="16">
    <location>
        <begin position="59"/>
        <end position="78"/>
    </location>
</feature>
<organism evidence="18 19">
    <name type="scientific">Microterricola viridarii</name>
    <dbReference type="NCBI Taxonomy" id="412690"/>
    <lineage>
        <taxon>Bacteria</taxon>
        <taxon>Bacillati</taxon>
        <taxon>Actinomycetota</taxon>
        <taxon>Actinomycetes</taxon>
        <taxon>Micrococcales</taxon>
        <taxon>Microbacteriaceae</taxon>
        <taxon>Microterricola</taxon>
    </lineage>
</organism>
<dbReference type="GO" id="GO:0000155">
    <property type="term" value="F:phosphorelay sensor kinase activity"/>
    <property type="evidence" value="ECO:0007669"/>
    <property type="project" value="InterPro"/>
</dbReference>
<gene>
    <name evidence="18" type="ORF">AWU67_07160</name>
</gene>
<evidence type="ECO:0000259" key="17">
    <source>
        <dbReference type="PROSITE" id="PS50109"/>
    </source>
</evidence>
<dbReference type="GO" id="GO:0016020">
    <property type="term" value="C:membrane"/>
    <property type="evidence" value="ECO:0007669"/>
    <property type="project" value="InterPro"/>
</dbReference>
<dbReference type="Proteomes" id="UP000058305">
    <property type="component" value="Chromosome"/>
</dbReference>
<dbReference type="InterPro" id="IPR017205">
    <property type="entry name" value="Sig_transdc_His_kinase_ChrS"/>
</dbReference>
<dbReference type="PANTHER" id="PTHR24421">
    <property type="entry name" value="NITRATE/NITRITE SENSOR PROTEIN NARX-RELATED"/>
    <property type="match status" value="1"/>
</dbReference>
<comment type="subcellular location">
    <subcellularLocation>
        <location evidence="3">Cytoplasm</location>
    </subcellularLocation>
</comment>
<reference evidence="18 19" key="1">
    <citation type="journal article" date="2016" name="J. Biotechnol.">
        <title>First complete genome sequence of a species in the genus Microterricola, an extremophilic cold active enzyme producing bacterial strain ERGS5:02 isolated from Sikkim Himalaya.</title>
        <authorList>
            <person name="Himanshu"/>
            <person name="Swarnkar M.K."/>
            <person name="Singh D."/>
            <person name="Kumar R."/>
        </authorList>
    </citation>
    <scope>NUCLEOTIDE SEQUENCE [LARGE SCALE GENOMIC DNA]</scope>
    <source>
        <strain evidence="18 19">ERGS5:02</strain>
    </source>
</reference>
<protein>
    <recommendedName>
        <fullName evidence="5">Oxygen sensor histidine kinase NreB</fullName>
        <ecNumber evidence="4">2.7.13.3</ecNumber>
    </recommendedName>
    <alternativeName>
        <fullName evidence="15">Nitrogen regulation protein B</fullName>
    </alternativeName>
</protein>
<dbReference type="Pfam" id="PF02518">
    <property type="entry name" value="HATPase_c"/>
    <property type="match status" value="1"/>
</dbReference>
<dbReference type="Pfam" id="PF07730">
    <property type="entry name" value="HisKA_3"/>
    <property type="match status" value="1"/>
</dbReference>
<feature type="transmembrane region" description="Helical" evidence="16">
    <location>
        <begin position="26"/>
        <end position="47"/>
    </location>
</feature>
<dbReference type="InterPro" id="IPR011712">
    <property type="entry name" value="Sig_transdc_His_kin_sub3_dim/P"/>
</dbReference>
<dbReference type="GO" id="GO:0005737">
    <property type="term" value="C:cytoplasm"/>
    <property type="evidence" value="ECO:0007669"/>
    <property type="project" value="UniProtKB-SubCell"/>
</dbReference>
<reference evidence="19" key="2">
    <citation type="submission" date="2016-01" db="EMBL/GenBank/DDBJ databases">
        <title>First complete genome sequence of a species in the genus Microterricola, an extremophilic cold active enzyme producing strain ERGS5:02 isolated from Sikkim Himalaya.</title>
        <authorList>
            <person name="Kumar R."/>
            <person name="Singh D."/>
            <person name="Swarnkar M.K."/>
        </authorList>
    </citation>
    <scope>NUCLEOTIDE SEQUENCE [LARGE SCALE GENOMIC DNA]</scope>
    <source>
        <strain evidence="19">ERGS5:02</strain>
    </source>
</reference>
<keyword evidence="8" id="KW-0808">Transferase</keyword>
<evidence type="ECO:0000256" key="2">
    <source>
        <dbReference type="ARBA" id="ARBA00001966"/>
    </source>
</evidence>
<dbReference type="OrthoDB" id="144293at2"/>
<dbReference type="SMART" id="SM00387">
    <property type="entry name" value="HATPase_c"/>
    <property type="match status" value="1"/>
</dbReference>
<evidence type="ECO:0000256" key="12">
    <source>
        <dbReference type="ARBA" id="ARBA00023012"/>
    </source>
</evidence>
<evidence type="ECO:0000256" key="9">
    <source>
        <dbReference type="ARBA" id="ARBA00022723"/>
    </source>
</evidence>
<sequence length="433" mass="46345">MTSTAQQKPPTEPSAPSAAHSALTPVFVAMQFSLHALMIGLTAFVAVRAMLGTWPMPRLVIGLCVLLLVVYALGLFFARHAMPRWVQAVWFLALVLVWLALTLLASEAAYIVFALFFIALHLFPPRWSVPIVVVTTLMSIVALGMDLGWSPTIFIGPIIGAAAAVVLGLAYRALYRESAERKLLIDDLLATRERLASTAREAGTLAERQRLAGDIHDTVAQGLSSIQLLLHAAERGITDPTALERVQQARRTAADGLTETRRFIRELRAPALDEQSLPAALSRLAASISAQSASTRPDAPTTVTFHLSGEPRELPMAQETTLLRIAQGSLANVLQHSESRRAAVTLSFMSDEVTLDIVDDGVGFEPDAARSAEHRGESFGLATIRQRVERLGGLLSVETAPGSGTAIAVSLPLEAAPPISVPPSAPSTLEVTL</sequence>
<dbReference type="Gene3D" id="1.20.5.1930">
    <property type="match status" value="1"/>
</dbReference>
<evidence type="ECO:0000256" key="4">
    <source>
        <dbReference type="ARBA" id="ARBA00012438"/>
    </source>
</evidence>
<dbReference type="SUPFAM" id="SSF55874">
    <property type="entry name" value="ATPase domain of HSP90 chaperone/DNA topoisomerase II/histidine kinase"/>
    <property type="match status" value="1"/>
</dbReference>
<keyword evidence="19" id="KW-1185">Reference proteome</keyword>
<evidence type="ECO:0000256" key="16">
    <source>
        <dbReference type="SAM" id="Phobius"/>
    </source>
</evidence>
<feature type="transmembrane region" description="Helical" evidence="16">
    <location>
        <begin position="153"/>
        <end position="174"/>
    </location>
</feature>
<dbReference type="PRINTS" id="PR00344">
    <property type="entry name" value="BCTRLSENSOR"/>
</dbReference>
<dbReference type="PIRSF" id="PIRSF037434">
    <property type="entry name" value="STHK_ChrS"/>
    <property type="match status" value="1"/>
</dbReference>
<feature type="transmembrane region" description="Helical" evidence="16">
    <location>
        <begin position="127"/>
        <end position="147"/>
    </location>
</feature>
<dbReference type="GO" id="GO:0046983">
    <property type="term" value="F:protein dimerization activity"/>
    <property type="evidence" value="ECO:0007669"/>
    <property type="project" value="InterPro"/>
</dbReference>
<proteinExistence type="predicted"/>
<keyword evidence="11" id="KW-0408">Iron</keyword>
<keyword evidence="9" id="KW-0479">Metal-binding</keyword>
<dbReference type="InterPro" id="IPR004358">
    <property type="entry name" value="Sig_transdc_His_kin-like_C"/>
</dbReference>
<evidence type="ECO:0000313" key="18">
    <source>
        <dbReference type="EMBL" id="AMB58677.1"/>
    </source>
</evidence>
<dbReference type="EC" id="2.7.13.3" evidence="4"/>
<comment type="function">
    <text evidence="14">Member of the two-component regulatory system NreB/NreC involved in the control of dissimilatory nitrate/nitrite reduction in response to oxygen. NreB functions as a direct oxygen sensor histidine kinase which is autophosphorylated, in the absence of oxygen, probably at the conserved histidine residue, and transfers its phosphate group probably to a conserved aspartate residue of NreC. NreB/NreC activates the expression of the nitrate (narGHJI) and nitrite (nir) reductase operons, as well as the putative nitrate transporter gene narT.</text>
</comment>
<comment type="catalytic activity">
    <reaction evidence="1">
        <text>ATP + protein L-histidine = ADP + protein N-phospho-L-histidine.</text>
        <dbReference type="EC" id="2.7.13.3"/>
    </reaction>
</comment>
<dbReference type="KEGG" id="mvd:AWU67_07160"/>
<evidence type="ECO:0000256" key="11">
    <source>
        <dbReference type="ARBA" id="ARBA00023004"/>
    </source>
</evidence>
<dbReference type="Gene3D" id="3.30.565.10">
    <property type="entry name" value="Histidine kinase-like ATPase, C-terminal domain"/>
    <property type="match status" value="1"/>
</dbReference>
<evidence type="ECO:0000256" key="8">
    <source>
        <dbReference type="ARBA" id="ARBA00022679"/>
    </source>
</evidence>
<dbReference type="PROSITE" id="PS50109">
    <property type="entry name" value="HIS_KIN"/>
    <property type="match status" value="1"/>
</dbReference>
<dbReference type="InterPro" id="IPR036890">
    <property type="entry name" value="HATPase_C_sf"/>
</dbReference>
<dbReference type="InterPro" id="IPR003594">
    <property type="entry name" value="HATPase_dom"/>
</dbReference>
<evidence type="ECO:0000256" key="10">
    <source>
        <dbReference type="ARBA" id="ARBA00022777"/>
    </source>
</evidence>
<evidence type="ECO:0000256" key="1">
    <source>
        <dbReference type="ARBA" id="ARBA00000085"/>
    </source>
</evidence>
<dbReference type="AlphaFoldDB" id="A0A0X8E388"/>
<keyword evidence="16" id="KW-0472">Membrane</keyword>
<dbReference type="GO" id="GO:0051539">
    <property type="term" value="F:4 iron, 4 sulfur cluster binding"/>
    <property type="evidence" value="ECO:0007669"/>
    <property type="project" value="UniProtKB-KW"/>
</dbReference>
<accession>A0A0X8E388</accession>
<evidence type="ECO:0000313" key="19">
    <source>
        <dbReference type="Proteomes" id="UP000058305"/>
    </source>
</evidence>
<keyword evidence="10" id="KW-0418">Kinase</keyword>
<evidence type="ECO:0000256" key="6">
    <source>
        <dbReference type="ARBA" id="ARBA00022485"/>
    </source>
</evidence>
<keyword evidence="6" id="KW-0004">4Fe-4S</keyword>
<keyword evidence="7" id="KW-0963">Cytoplasm</keyword>
<dbReference type="CDD" id="cd16917">
    <property type="entry name" value="HATPase_UhpB-NarQ-NarX-like"/>
    <property type="match status" value="1"/>
</dbReference>
<name>A0A0X8E388_9MICO</name>
<keyword evidence="12" id="KW-0902">Two-component regulatory system</keyword>
<dbReference type="EMBL" id="CP014145">
    <property type="protein sequence ID" value="AMB58677.1"/>
    <property type="molecule type" value="Genomic_DNA"/>
</dbReference>